<evidence type="ECO:0000313" key="4">
    <source>
        <dbReference type="Proteomes" id="UP001165289"/>
    </source>
</evidence>
<comment type="caution">
    <text evidence="3">The sequence shown here is derived from an EMBL/GenBank/DDBJ whole genome shotgun (WGS) entry which is preliminary data.</text>
</comment>
<feature type="coiled-coil region" evidence="2">
    <location>
        <begin position="391"/>
        <end position="418"/>
    </location>
</feature>
<dbReference type="PANTHER" id="PTHR14894:SF0">
    <property type="entry name" value="CDK5 REGULATORY SUBUNIT-ASSOCIATED PROTEIN 3"/>
    <property type="match status" value="1"/>
</dbReference>
<protein>
    <submittedName>
        <fullName evidence="3">CDK5 regulatory subunit-associated protein 3-like</fullName>
    </submittedName>
</protein>
<name>A0AAV7JT49_9METZ</name>
<dbReference type="Pfam" id="PF05600">
    <property type="entry name" value="CDK5RAP3"/>
    <property type="match status" value="2"/>
</dbReference>
<evidence type="ECO:0000313" key="3">
    <source>
        <dbReference type="EMBL" id="KAI6652083.1"/>
    </source>
</evidence>
<sequence>MAETQPVFPIDIQCMKVSTWLVQRNHLGRDWRTELKELTKKEIAPQIPFLPEDLIDKIPQLKPNYTLDSSIISYFVCKQILDYFKSKEGKATDRFGGYFSSRNVKIWSNIVTEYKKGLKNLGETGYLITNNLKYELPYWRKQKERTNQQIQQTSCKINSLNRLRDNQNDKFIKTCSGLGLSVESDFSRQEVWNFAICGLIDDGKSKMLELLQSEIVYNLIPIKEFYLNFIKAWHVGCKEDIDVTNKLLPLLTKIFSFLDSRKFEQPAQDSPPVTSYSEFGIEIVDSQEDNSAYDCSSFPPVNEPSFRHQYYNELLELEFFLGQRKLEFSESNQDAFSLSHLVETTPLRQDLEKIDANKLSEMLTTVKQIKLQSNQSQILQAYKLLRSKPYRLRLQEEILNLKANINKNAEKIDALDQTQANLVRTLQQNTNKIMDVTLECKFLKKLFEMEASENFDRTVNIVGEINRL</sequence>
<comment type="similarity">
    <text evidence="1">Belongs to the CDK5RAP3 family.</text>
</comment>
<dbReference type="EMBL" id="JAKMXF010000300">
    <property type="protein sequence ID" value="KAI6652083.1"/>
    <property type="molecule type" value="Genomic_DNA"/>
</dbReference>
<accession>A0AAV7JT49</accession>
<keyword evidence="2" id="KW-0175">Coiled coil</keyword>
<gene>
    <name evidence="3" type="ORF">LOD99_4628</name>
</gene>
<proteinExistence type="inferred from homology"/>
<evidence type="ECO:0000256" key="2">
    <source>
        <dbReference type="SAM" id="Coils"/>
    </source>
</evidence>
<reference evidence="3 4" key="1">
    <citation type="journal article" date="2023" name="BMC Biol.">
        <title>The compact genome of the sponge Oopsacas minuta (Hexactinellida) is lacking key metazoan core genes.</title>
        <authorList>
            <person name="Santini S."/>
            <person name="Schenkelaars Q."/>
            <person name="Jourda C."/>
            <person name="Duchesne M."/>
            <person name="Belahbib H."/>
            <person name="Rocher C."/>
            <person name="Selva M."/>
            <person name="Riesgo A."/>
            <person name="Vervoort M."/>
            <person name="Leys S.P."/>
            <person name="Kodjabachian L."/>
            <person name="Le Bivic A."/>
            <person name="Borchiellini C."/>
            <person name="Claverie J.M."/>
            <person name="Renard E."/>
        </authorList>
    </citation>
    <scope>NUCLEOTIDE SEQUENCE [LARGE SCALE GENOMIC DNA]</scope>
    <source>
        <strain evidence="3">SPO-2</strain>
    </source>
</reference>
<dbReference type="Proteomes" id="UP001165289">
    <property type="component" value="Unassembled WGS sequence"/>
</dbReference>
<keyword evidence="4" id="KW-1185">Reference proteome</keyword>
<dbReference type="InterPro" id="IPR008491">
    <property type="entry name" value="CDK5RAP3"/>
</dbReference>
<evidence type="ECO:0000256" key="1">
    <source>
        <dbReference type="ARBA" id="ARBA00007478"/>
    </source>
</evidence>
<dbReference type="GO" id="GO:0012505">
    <property type="term" value="C:endomembrane system"/>
    <property type="evidence" value="ECO:0007669"/>
    <property type="project" value="TreeGrafter"/>
</dbReference>
<dbReference type="AlphaFoldDB" id="A0AAV7JT49"/>
<feature type="coiled-coil region" evidence="2">
    <location>
        <begin position="143"/>
        <end position="170"/>
    </location>
</feature>
<dbReference type="PANTHER" id="PTHR14894">
    <property type="entry name" value="CDK5 REGULATORY SUBUNIT-ASSOCIATED PROTEIN 3"/>
    <property type="match status" value="1"/>
</dbReference>
<dbReference type="GO" id="GO:0007346">
    <property type="term" value="P:regulation of mitotic cell cycle"/>
    <property type="evidence" value="ECO:0007669"/>
    <property type="project" value="TreeGrafter"/>
</dbReference>
<organism evidence="3 4">
    <name type="scientific">Oopsacas minuta</name>
    <dbReference type="NCBI Taxonomy" id="111878"/>
    <lineage>
        <taxon>Eukaryota</taxon>
        <taxon>Metazoa</taxon>
        <taxon>Porifera</taxon>
        <taxon>Hexactinellida</taxon>
        <taxon>Hexasterophora</taxon>
        <taxon>Lyssacinosida</taxon>
        <taxon>Leucopsacidae</taxon>
        <taxon>Oopsacas</taxon>
    </lineage>
</organism>